<gene>
    <name evidence="1" type="ORF">GCM10007933_15850</name>
</gene>
<dbReference type="Proteomes" id="UP001157167">
    <property type="component" value="Unassembled WGS sequence"/>
</dbReference>
<sequence>MLNREDLPDTDLNRLQAEILSGPFEAALPVNMTDEWLNLIARDIYEALSDDELTWGSPGVQRAEAPLRLIYRLLVERKGKTLHIDDWDSLRGHYMNYLAEVALELVRRQKGQWIPPATVDTILTRTDLTLEQALYGVANVRCE</sequence>
<evidence type="ECO:0000313" key="1">
    <source>
        <dbReference type="EMBL" id="GLT22127.1"/>
    </source>
</evidence>
<dbReference type="EMBL" id="BSPX01000019">
    <property type="protein sequence ID" value="GLT22127.1"/>
    <property type="molecule type" value="Genomic_DNA"/>
</dbReference>
<dbReference type="RefSeq" id="WP_284187499.1">
    <property type="nucleotide sequence ID" value="NZ_BSPX01000019.1"/>
</dbReference>
<evidence type="ECO:0000313" key="2">
    <source>
        <dbReference type="Proteomes" id="UP001157167"/>
    </source>
</evidence>
<organism evidence="1 2">
    <name type="scientific">Zoogloea oryzae</name>
    <dbReference type="NCBI Taxonomy" id="310767"/>
    <lineage>
        <taxon>Bacteria</taxon>
        <taxon>Pseudomonadati</taxon>
        <taxon>Pseudomonadota</taxon>
        <taxon>Betaproteobacteria</taxon>
        <taxon>Rhodocyclales</taxon>
        <taxon>Zoogloeaceae</taxon>
        <taxon>Zoogloea</taxon>
    </lineage>
</organism>
<reference evidence="2" key="1">
    <citation type="journal article" date="2019" name="Int. J. Syst. Evol. Microbiol.">
        <title>The Global Catalogue of Microorganisms (GCM) 10K type strain sequencing project: providing services to taxonomists for standard genome sequencing and annotation.</title>
        <authorList>
            <consortium name="The Broad Institute Genomics Platform"/>
            <consortium name="The Broad Institute Genome Sequencing Center for Infectious Disease"/>
            <person name="Wu L."/>
            <person name="Ma J."/>
        </authorList>
    </citation>
    <scope>NUCLEOTIDE SEQUENCE [LARGE SCALE GENOMIC DNA]</scope>
    <source>
        <strain evidence="2">NBRC 102407</strain>
    </source>
</reference>
<name>A0ABQ6FA70_9RHOO</name>
<proteinExistence type="predicted"/>
<accession>A0ABQ6FA70</accession>
<keyword evidence="2" id="KW-1185">Reference proteome</keyword>
<comment type="caution">
    <text evidence="1">The sequence shown here is derived from an EMBL/GenBank/DDBJ whole genome shotgun (WGS) entry which is preliminary data.</text>
</comment>
<protein>
    <submittedName>
        <fullName evidence="1">Uncharacterized protein</fullName>
    </submittedName>
</protein>